<dbReference type="InterPro" id="IPR010144">
    <property type="entry name" value="CRISPR-assoc_prot_Csd1-typ"/>
</dbReference>
<reference evidence="1 2" key="2">
    <citation type="journal article" date="2014" name="Genome Announc.">
        <title>Complete Genome Sequence of Methanoregula formicica SMSPT, a Mesophilic Hydrogenotrophic Methanogen Isolated from a Methanogenic Upflow Anaerobic Sludge Blanket Reactor.</title>
        <authorList>
            <person name="Yamamoto K."/>
            <person name="Tamaki H."/>
            <person name="Cadillo-Quiroz H."/>
            <person name="Imachi H."/>
            <person name="Kyrpides N."/>
            <person name="Woyke T."/>
            <person name="Goodwin L."/>
            <person name="Zinder S.H."/>
            <person name="Kamagata Y."/>
            <person name="Liu W.T."/>
        </authorList>
    </citation>
    <scope>NUCLEOTIDE SEQUENCE [LARGE SCALE GENOMIC DNA]</scope>
    <source>
        <strain evidence="2">DSM 22288 / NBRC 105244 / SMSP</strain>
    </source>
</reference>
<accession>L0HI79</accession>
<dbReference type="HOGENOM" id="CLU_031037_0_0_2"/>
<dbReference type="KEGG" id="mfo:Metfor_2735"/>
<dbReference type="Proteomes" id="UP000010824">
    <property type="component" value="Chromosome"/>
</dbReference>
<name>L0HI79_METFS</name>
<dbReference type="CDD" id="cd09757">
    <property type="entry name" value="Cas8c_I-C"/>
    <property type="match status" value="1"/>
</dbReference>
<dbReference type="STRING" id="593750.Metfor_2735"/>
<keyword evidence="2" id="KW-1185">Reference proteome</keyword>
<dbReference type="InParanoid" id="L0HI79"/>
<evidence type="ECO:0000313" key="1">
    <source>
        <dbReference type="EMBL" id="AGB03720.1"/>
    </source>
</evidence>
<dbReference type="RefSeq" id="WP_015286682.1">
    <property type="nucleotide sequence ID" value="NC_019943.1"/>
</dbReference>
<gene>
    <name evidence="1" type="ordered locus">Metfor_2735</name>
</gene>
<sequence>MIIQSLVRYYDILAGDPTVKIPEPGYSLADISFALVISRDGKLKNILDLRSDDKRKTPKEMETPYQKSRAVGIVPYFVSDNAKYIFGIEKVSNGEKKKTAAEIVKILEESDGEKIVVTKRSLDCFSRCRALHHILMDALDDSDVHSFLAFLDSWKPESSLQDPKLSEFKDLILDGGLFVFDIGGRYIHENPVVHQAWDEYYVNGRGLEQTEIAQCLVTGKMAPIAGTHQKIKRVLGAQPAGANLVSFNDGAFWSYGKNDNKQALNAPVSELAMFKYTTALNHLLKRDSKNRIQIGDTSTVFWADTTKKNCENLAHFLIDPVEDEEEADPNSEGSLRQQDRGTRQLVNDILQKVKTGKYLEEKDLGVDPNTTNFYILGLSPNNARLAVRYWHQDNFGNFITRLARHHLDMEIDRDNRGAQYISMYRLLRETVPQSSTDKAASPLLGGLLMRSILDDTPYPVPMYNAIVNRVKVERSINYARAGFIKACLIRMARARGKHEEDMITVSLNEKSTDVPYRLGRLFAVLEKAQSDSNKDLKSTINSKYFSSASTTPAVVFPVLLKLAQHHIAKSDWGFKSNQWIEEVVSGIDEFPAFLNLEDQGKFMLGYYHQRKAFFKKKEASEDNKEDKK</sequence>
<proteinExistence type="predicted"/>
<dbReference type="EMBL" id="CP003167">
    <property type="protein sequence ID" value="AGB03720.1"/>
    <property type="molecule type" value="Genomic_DNA"/>
</dbReference>
<organism evidence="1 2">
    <name type="scientific">Methanoregula formicica (strain DSM 22288 / NBRC 105244 / SMSP)</name>
    <dbReference type="NCBI Taxonomy" id="593750"/>
    <lineage>
        <taxon>Archaea</taxon>
        <taxon>Methanobacteriati</taxon>
        <taxon>Methanobacteriota</taxon>
        <taxon>Stenosarchaea group</taxon>
        <taxon>Methanomicrobia</taxon>
        <taxon>Methanomicrobiales</taxon>
        <taxon>Methanoregulaceae</taxon>
        <taxon>Methanoregula</taxon>
    </lineage>
</organism>
<dbReference type="Pfam" id="PF09709">
    <property type="entry name" value="Cas_Csd1"/>
    <property type="match status" value="1"/>
</dbReference>
<dbReference type="OrthoDB" id="110624at2157"/>
<reference evidence="2" key="1">
    <citation type="submission" date="2011-12" db="EMBL/GenBank/DDBJ databases">
        <title>Complete sequence of Methanoregula formicicum SMSP.</title>
        <authorList>
            <person name="Lucas S."/>
            <person name="Han J."/>
            <person name="Lapidus A."/>
            <person name="Cheng J.-F."/>
            <person name="Goodwin L."/>
            <person name="Pitluck S."/>
            <person name="Peters L."/>
            <person name="Ovchinnikova G."/>
            <person name="Teshima H."/>
            <person name="Detter J.C."/>
            <person name="Han C."/>
            <person name="Tapia R."/>
            <person name="Land M."/>
            <person name="Hauser L."/>
            <person name="Kyrpides N."/>
            <person name="Ivanova N."/>
            <person name="Pagani I."/>
            <person name="Imachi H."/>
            <person name="Tamaki H."/>
            <person name="Sekiguchi Y."/>
            <person name="Kamagata Y."/>
            <person name="Cadillo-Quiroz H."/>
            <person name="Zinder S."/>
            <person name="Liu W.-T."/>
            <person name="Woyke T."/>
        </authorList>
    </citation>
    <scope>NUCLEOTIDE SEQUENCE [LARGE SCALE GENOMIC DNA]</scope>
    <source>
        <strain evidence="2">DSM 22288 / NBRC 105244 / SMSP</strain>
    </source>
</reference>
<dbReference type="AlphaFoldDB" id="L0HI79"/>
<dbReference type="GeneID" id="14308518"/>
<dbReference type="NCBIfam" id="TIGR01863">
    <property type="entry name" value="cas_Csd1"/>
    <property type="match status" value="1"/>
</dbReference>
<protein>
    <submittedName>
        <fullName evidence="1">CRISPR-associated protein Cas8c/Csd1, subtype I-C/DVULG</fullName>
    </submittedName>
</protein>
<evidence type="ECO:0000313" key="2">
    <source>
        <dbReference type="Proteomes" id="UP000010824"/>
    </source>
</evidence>